<dbReference type="SUPFAM" id="SSF51735">
    <property type="entry name" value="NAD(P)-binding Rossmann-fold domains"/>
    <property type="match status" value="1"/>
</dbReference>
<dbReference type="Pfam" id="PF13460">
    <property type="entry name" value="NAD_binding_10"/>
    <property type="match status" value="1"/>
</dbReference>
<dbReference type="InterPro" id="IPR051783">
    <property type="entry name" value="NAD(P)-dependent_oxidoreduct"/>
</dbReference>
<dbReference type="OrthoDB" id="2130169at2759"/>
<feature type="domain" description="NAD-dependent epimerase/dehydratase" evidence="1">
    <location>
        <begin position="152"/>
        <end position="234"/>
    </location>
</feature>
<feature type="domain" description="NAD(P)-binding" evidence="2">
    <location>
        <begin position="12"/>
        <end position="82"/>
    </location>
</feature>
<dbReference type="PANTHER" id="PTHR48079:SF6">
    <property type="entry name" value="NAD(P)-BINDING DOMAIN-CONTAINING PROTEIN-RELATED"/>
    <property type="match status" value="1"/>
</dbReference>
<sequence>MTGKSVFFIGPGFIGSEILHHLTTEDYKVTVLVRSESSAKTLRDRFGSNLQTVQGTLADAGLITKHASEADIVIHTATADDLPSVEAVLAGIKKRAAADAAFKPIYIHTSGTSLLADDSKGDYKVDKVADDATPEDIDSLSDSAPHRNVDLAILRARKELGSAQGSRLLIVMPPIIDGVGSHGGGRLSIQVPTLIRFALKHGYAGHVGKGAAVWAYVHVKDLARAYMTLLHHAEGAGAEAEADLTRNPYFFAESGEEASWRDIAAVIGKELHRQGKIESAEPKTIPEADYGELFGDFTYAVVGTNARNRATRLRKLGWEAQEKKFADEIVQEVIPAVLKG</sequence>
<evidence type="ECO:0000259" key="2">
    <source>
        <dbReference type="Pfam" id="PF13460"/>
    </source>
</evidence>
<dbReference type="GO" id="GO:0004029">
    <property type="term" value="F:aldehyde dehydrogenase (NAD+) activity"/>
    <property type="evidence" value="ECO:0007669"/>
    <property type="project" value="TreeGrafter"/>
</dbReference>
<proteinExistence type="predicted"/>
<evidence type="ECO:0000313" key="3">
    <source>
        <dbReference type="EMBL" id="KXJ88473.1"/>
    </source>
</evidence>
<keyword evidence="4" id="KW-1185">Reference proteome</keyword>
<organism evidence="3 4">
    <name type="scientific">Microdochium bolleyi</name>
    <dbReference type="NCBI Taxonomy" id="196109"/>
    <lineage>
        <taxon>Eukaryota</taxon>
        <taxon>Fungi</taxon>
        <taxon>Dikarya</taxon>
        <taxon>Ascomycota</taxon>
        <taxon>Pezizomycotina</taxon>
        <taxon>Sordariomycetes</taxon>
        <taxon>Xylariomycetidae</taxon>
        <taxon>Xylariales</taxon>
        <taxon>Microdochiaceae</taxon>
        <taxon>Microdochium</taxon>
    </lineage>
</organism>
<evidence type="ECO:0000313" key="4">
    <source>
        <dbReference type="Proteomes" id="UP000070501"/>
    </source>
</evidence>
<dbReference type="EMBL" id="KQ964258">
    <property type="protein sequence ID" value="KXJ88473.1"/>
    <property type="molecule type" value="Genomic_DNA"/>
</dbReference>
<dbReference type="Proteomes" id="UP000070501">
    <property type="component" value="Unassembled WGS sequence"/>
</dbReference>
<dbReference type="AlphaFoldDB" id="A0A136IUF7"/>
<dbReference type="InParanoid" id="A0A136IUF7"/>
<dbReference type="Gene3D" id="3.40.50.720">
    <property type="entry name" value="NAD(P)-binding Rossmann-like Domain"/>
    <property type="match status" value="1"/>
</dbReference>
<dbReference type="InterPro" id="IPR016040">
    <property type="entry name" value="NAD(P)-bd_dom"/>
</dbReference>
<gene>
    <name evidence="3" type="ORF">Micbo1qcDRAFT_166513</name>
</gene>
<reference evidence="4" key="1">
    <citation type="submission" date="2016-02" db="EMBL/GenBank/DDBJ databases">
        <title>Draft genome sequence of Microdochium bolleyi, a fungal endophyte of beachgrass.</title>
        <authorList>
            <consortium name="DOE Joint Genome Institute"/>
            <person name="David A.S."/>
            <person name="May G."/>
            <person name="Haridas S."/>
            <person name="Lim J."/>
            <person name="Wang M."/>
            <person name="Labutti K."/>
            <person name="Lipzen A."/>
            <person name="Barry K."/>
            <person name="Grigoriev I.V."/>
        </authorList>
    </citation>
    <scope>NUCLEOTIDE SEQUENCE [LARGE SCALE GENOMIC DNA]</scope>
    <source>
        <strain evidence="4">J235TASD1</strain>
    </source>
</reference>
<dbReference type="STRING" id="196109.A0A136IUF7"/>
<dbReference type="Pfam" id="PF01370">
    <property type="entry name" value="Epimerase"/>
    <property type="match status" value="1"/>
</dbReference>
<dbReference type="FunCoup" id="A0A136IUF7">
    <property type="interactions" value="23"/>
</dbReference>
<dbReference type="GO" id="GO:0005737">
    <property type="term" value="C:cytoplasm"/>
    <property type="evidence" value="ECO:0007669"/>
    <property type="project" value="TreeGrafter"/>
</dbReference>
<accession>A0A136IUF7</accession>
<dbReference type="PANTHER" id="PTHR48079">
    <property type="entry name" value="PROTEIN YEEZ"/>
    <property type="match status" value="1"/>
</dbReference>
<name>A0A136IUF7_9PEZI</name>
<dbReference type="InterPro" id="IPR036291">
    <property type="entry name" value="NAD(P)-bd_dom_sf"/>
</dbReference>
<evidence type="ECO:0000259" key="1">
    <source>
        <dbReference type="Pfam" id="PF01370"/>
    </source>
</evidence>
<protein>
    <submittedName>
        <fullName evidence="3">Uncharacterized protein</fullName>
    </submittedName>
</protein>
<dbReference type="InterPro" id="IPR001509">
    <property type="entry name" value="Epimerase_deHydtase"/>
</dbReference>